<keyword evidence="2" id="KW-1185">Reference proteome</keyword>
<protein>
    <submittedName>
        <fullName evidence="1">Uncharacterized protein</fullName>
    </submittedName>
</protein>
<dbReference type="Proteomes" id="UP000824890">
    <property type="component" value="Unassembled WGS sequence"/>
</dbReference>
<name>A0ABQ8E3S8_BRANA</name>
<organism evidence="1 2">
    <name type="scientific">Brassica napus</name>
    <name type="common">Rape</name>
    <dbReference type="NCBI Taxonomy" id="3708"/>
    <lineage>
        <taxon>Eukaryota</taxon>
        <taxon>Viridiplantae</taxon>
        <taxon>Streptophyta</taxon>
        <taxon>Embryophyta</taxon>
        <taxon>Tracheophyta</taxon>
        <taxon>Spermatophyta</taxon>
        <taxon>Magnoliopsida</taxon>
        <taxon>eudicotyledons</taxon>
        <taxon>Gunneridae</taxon>
        <taxon>Pentapetalae</taxon>
        <taxon>rosids</taxon>
        <taxon>malvids</taxon>
        <taxon>Brassicales</taxon>
        <taxon>Brassicaceae</taxon>
        <taxon>Brassiceae</taxon>
        <taxon>Brassica</taxon>
    </lineage>
</organism>
<evidence type="ECO:0000313" key="1">
    <source>
        <dbReference type="EMBL" id="KAH0936254.1"/>
    </source>
</evidence>
<proteinExistence type="predicted"/>
<feature type="non-terminal residue" evidence="1">
    <location>
        <position position="189"/>
    </location>
</feature>
<sequence length="189" mass="21838">MAYEALFFSNLFLEWDCTPSSASSRPPPSPCTSATRRPHNISKMVSKRWLEEPYDVWHWPSEPMSLKRAIALECGILTSDADASEPNLGMGACIRLNMKPHENWKQLVMQDMYLNLFFGDEVFKYFRIRGDLAVERGWERLDNIQKIIHVCKVASDFGDSGYLNHLSMVFQLEWRSQMLQMAEGQKISP</sequence>
<reference evidence="1 2" key="1">
    <citation type="submission" date="2021-05" db="EMBL/GenBank/DDBJ databases">
        <title>Genome Assembly of Synthetic Allotetraploid Brassica napus Reveals Homoeologous Exchanges between Subgenomes.</title>
        <authorList>
            <person name="Davis J.T."/>
        </authorList>
    </citation>
    <scope>NUCLEOTIDE SEQUENCE [LARGE SCALE GENOMIC DNA]</scope>
    <source>
        <strain evidence="2">cv. Da-Ae</strain>
        <tissue evidence="1">Seedling</tissue>
    </source>
</reference>
<gene>
    <name evidence="1" type="ORF">HID58_013371</name>
</gene>
<dbReference type="EMBL" id="JAGKQM010000003">
    <property type="protein sequence ID" value="KAH0936254.1"/>
    <property type="molecule type" value="Genomic_DNA"/>
</dbReference>
<evidence type="ECO:0000313" key="2">
    <source>
        <dbReference type="Proteomes" id="UP000824890"/>
    </source>
</evidence>
<comment type="caution">
    <text evidence="1">The sequence shown here is derived from an EMBL/GenBank/DDBJ whole genome shotgun (WGS) entry which is preliminary data.</text>
</comment>
<accession>A0ABQ8E3S8</accession>